<organism evidence="2 3">
    <name type="scientific">Candidatus Scybalenecus merdavium</name>
    <dbReference type="NCBI Taxonomy" id="2840939"/>
    <lineage>
        <taxon>Bacteria</taxon>
        <taxon>Bacillati</taxon>
        <taxon>Bacillota</taxon>
        <taxon>Clostridia</taxon>
        <taxon>Eubacteriales</taxon>
        <taxon>Oscillospiraceae</taxon>
        <taxon>Oscillospiraceae incertae sedis</taxon>
        <taxon>Candidatus Scybalenecus</taxon>
    </lineage>
</organism>
<proteinExistence type="predicted"/>
<feature type="domain" description="Nudix hydrolase" evidence="1">
    <location>
        <begin position="6"/>
        <end position="138"/>
    </location>
</feature>
<gene>
    <name evidence="2" type="ORF">IAD23_08060</name>
</gene>
<sequence length="165" mass="19100">MEHIGKLRNMTSIYLLQGDKMLLLYRQGSRVVNRVWVGSAGGHFEKNELNDAMACVLRELHEELSVTPDMLSDLKLRYVTLRRTDTEIRQNYYFFATLKDGCRRHLVSNEGVCRWFALDEVHKLKMPFTAQYVVAHYLQTGRYDDAVYGGIADGEKVVFTKMPAF</sequence>
<evidence type="ECO:0000259" key="1">
    <source>
        <dbReference type="PROSITE" id="PS51462"/>
    </source>
</evidence>
<comment type="caution">
    <text evidence="2">The sequence shown here is derived from an EMBL/GenBank/DDBJ whole genome shotgun (WGS) entry which is preliminary data.</text>
</comment>
<dbReference type="Gene3D" id="3.90.79.10">
    <property type="entry name" value="Nucleoside Triphosphate Pyrophosphohydrolase"/>
    <property type="match status" value="1"/>
</dbReference>
<dbReference type="InterPro" id="IPR015797">
    <property type="entry name" value="NUDIX_hydrolase-like_dom_sf"/>
</dbReference>
<accession>A0A9D1MVU0</accession>
<evidence type="ECO:0000313" key="3">
    <source>
        <dbReference type="Proteomes" id="UP000824125"/>
    </source>
</evidence>
<reference evidence="2" key="2">
    <citation type="journal article" date="2021" name="PeerJ">
        <title>Extensive microbial diversity within the chicken gut microbiome revealed by metagenomics and culture.</title>
        <authorList>
            <person name="Gilroy R."/>
            <person name="Ravi A."/>
            <person name="Getino M."/>
            <person name="Pursley I."/>
            <person name="Horton D.L."/>
            <person name="Alikhan N.F."/>
            <person name="Baker D."/>
            <person name="Gharbi K."/>
            <person name="Hall N."/>
            <person name="Watson M."/>
            <person name="Adriaenssens E.M."/>
            <person name="Foster-Nyarko E."/>
            <person name="Jarju S."/>
            <person name="Secka A."/>
            <person name="Antonio M."/>
            <person name="Oren A."/>
            <person name="Chaudhuri R.R."/>
            <person name="La Ragione R."/>
            <person name="Hildebrand F."/>
            <person name="Pallen M.J."/>
        </authorList>
    </citation>
    <scope>NUCLEOTIDE SEQUENCE</scope>
    <source>
        <strain evidence="2">CHK176-6737</strain>
    </source>
</reference>
<reference evidence="2" key="1">
    <citation type="submission" date="2020-10" db="EMBL/GenBank/DDBJ databases">
        <authorList>
            <person name="Gilroy R."/>
        </authorList>
    </citation>
    <scope>NUCLEOTIDE SEQUENCE</scope>
    <source>
        <strain evidence="2">CHK176-6737</strain>
    </source>
</reference>
<dbReference type="PROSITE" id="PS51462">
    <property type="entry name" value="NUDIX"/>
    <property type="match status" value="1"/>
</dbReference>
<dbReference type="AlphaFoldDB" id="A0A9D1MVU0"/>
<dbReference type="EMBL" id="DVNM01000045">
    <property type="protein sequence ID" value="HIU69894.1"/>
    <property type="molecule type" value="Genomic_DNA"/>
</dbReference>
<protein>
    <submittedName>
        <fullName evidence="2">NUDIX domain-containing protein</fullName>
    </submittedName>
</protein>
<evidence type="ECO:0000313" key="2">
    <source>
        <dbReference type="EMBL" id="HIU69894.1"/>
    </source>
</evidence>
<dbReference type="Proteomes" id="UP000824125">
    <property type="component" value="Unassembled WGS sequence"/>
</dbReference>
<name>A0A9D1MVU0_9FIRM</name>
<dbReference type="InterPro" id="IPR000086">
    <property type="entry name" value="NUDIX_hydrolase_dom"/>
</dbReference>
<dbReference type="SUPFAM" id="SSF55811">
    <property type="entry name" value="Nudix"/>
    <property type="match status" value="1"/>
</dbReference>
<dbReference type="Pfam" id="PF00293">
    <property type="entry name" value="NUDIX"/>
    <property type="match status" value="1"/>
</dbReference>